<feature type="compositionally biased region" description="Polar residues" evidence="1">
    <location>
        <begin position="176"/>
        <end position="186"/>
    </location>
</feature>
<evidence type="ECO:0000313" key="2">
    <source>
        <dbReference type="EMBL" id="KHN95481.1"/>
    </source>
</evidence>
<dbReference type="RefSeq" id="XP_040676547.1">
    <property type="nucleotide sequence ID" value="XM_040825556.1"/>
</dbReference>
<dbReference type="AlphaFoldDB" id="A0A0B2WHH9"/>
<keyword evidence="3" id="KW-1185">Reference proteome</keyword>
<dbReference type="Proteomes" id="UP000030816">
    <property type="component" value="Unassembled WGS sequence"/>
</dbReference>
<feature type="compositionally biased region" description="Polar residues" evidence="1">
    <location>
        <begin position="275"/>
        <end position="287"/>
    </location>
</feature>
<dbReference type="STRING" id="1081103.A0A0B2WHH9"/>
<comment type="caution">
    <text evidence="2">The sequence shown here is derived from an EMBL/GenBank/DDBJ whole genome shotgun (WGS) entry which is preliminary data.</text>
</comment>
<accession>A0A0B2WHH9</accession>
<reference evidence="2 3" key="1">
    <citation type="journal article" date="2014" name="Proc. Natl. Acad. Sci. U.S.A.">
        <title>Trajectory and genomic determinants of fungal-pathogen speciation and host adaptation.</title>
        <authorList>
            <person name="Hu X."/>
            <person name="Xiao G."/>
            <person name="Zheng P."/>
            <person name="Shang Y."/>
            <person name="Su Y."/>
            <person name="Zhang X."/>
            <person name="Liu X."/>
            <person name="Zhan S."/>
            <person name="St Leger R.J."/>
            <person name="Wang C."/>
        </authorList>
    </citation>
    <scope>NUCLEOTIDE SEQUENCE [LARGE SCALE GENOMIC DNA]</scope>
    <source>
        <strain evidence="2 3">ARSEF 1941</strain>
    </source>
</reference>
<dbReference type="EMBL" id="AZHE01000023">
    <property type="protein sequence ID" value="KHN95481.1"/>
    <property type="molecule type" value="Genomic_DNA"/>
</dbReference>
<feature type="compositionally biased region" description="Polar residues" evidence="1">
    <location>
        <begin position="304"/>
        <end position="315"/>
    </location>
</feature>
<sequence length="324" mass="35570">MSASSLQASYPTAEEAIEALNAQQAEKGFVAVKCGGGYSRRTGLRNNYRFQCQHSGSYRPNKNNSNIYKTSSRKGQCPFRAQIRLNTHDNTWTPIINESRHNHDPVPSPLDSSILRLRSQQNFGLQEIQTRVETLTNLKTFTTKQIAAQIMQQCPDVYITSMEVFFIQRQLRLSKSSEVENSTQTPAASATRAGPGRRGRAQRNTLPDLVSRVDALANILTSSQQAASSLQQQINALTNSLTTSQQATLSLQQHIHTLAKSQPSATTATQASQAEESNVAASQSTEVDLTGAAPMTPIPHQSFFGDQNNEASNQLEFVPYEPTA</sequence>
<gene>
    <name evidence="2" type="ORF">MAM_06758</name>
</gene>
<name>A0A0B2WHH9_METAS</name>
<proteinExistence type="predicted"/>
<organism evidence="2 3">
    <name type="scientific">Metarhizium album (strain ARSEF 1941)</name>
    <dbReference type="NCBI Taxonomy" id="1081103"/>
    <lineage>
        <taxon>Eukaryota</taxon>
        <taxon>Fungi</taxon>
        <taxon>Dikarya</taxon>
        <taxon>Ascomycota</taxon>
        <taxon>Pezizomycotina</taxon>
        <taxon>Sordariomycetes</taxon>
        <taxon>Hypocreomycetidae</taxon>
        <taxon>Hypocreales</taxon>
        <taxon>Clavicipitaceae</taxon>
        <taxon>Metarhizium</taxon>
    </lineage>
</organism>
<dbReference type="OrthoDB" id="4958315at2759"/>
<dbReference type="GeneID" id="63741213"/>
<feature type="region of interest" description="Disordered" evidence="1">
    <location>
        <begin position="176"/>
        <end position="206"/>
    </location>
</feature>
<dbReference type="HOGENOM" id="CLU_858113_0_0_1"/>
<feature type="compositionally biased region" description="Low complexity" evidence="1">
    <location>
        <begin position="260"/>
        <end position="274"/>
    </location>
</feature>
<evidence type="ECO:0000256" key="1">
    <source>
        <dbReference type="SAM" id="MobiDB-lite"/>
    </source>
</evidence>
<evidence type="ECO:0000313" key="3">
    <source>
        <dbReference type="Proteomes" id="UP000030816"/>
    </source>
</evidence>
<feature type="region of interest" description="Disordered" evidence="1">
    <location>
        <begin position="260"/>
        <end position="324"/>
    </location>
</feature>
<protein>
    <submittedName>
        <fullName evidence="2">Transcription factor, FAR1-related protein</fullName>
    </submittedName>
</protein>